<dbReference type="Proteomes" id="UP000434957">
    <property type="component" value="Unassembled WGS sequence"/>
</dbReference>
<evidence type="ECO:0000313" key="2">
    <source>
        <dbReference type="EMBL" id="KAE8992139.1"/>
    </source>
</evidence>
<evidence type="ECO:0008006" key="8">
    <source>
        <dbReference type="Google" id="ProtNLM"/>
    </source>
</evidence>
<dbReference type="Proteomes" id="UP000429607">
    <property type="component" value="Unassembled WGS sequence"/>
</dbReference>
<dbReference type="EMBL" id="QXFT01001654">
    <property type="protein sequence ID" value="KAE9313324.1"/>
    <property type="molecule type" value="Genomic_DNA"/>
</dbReference>
<gene>
    <name evidence="2" type="ORF">PR001_g21026</name>
    <name evidence="3" type="ORF">PR002_g17645</name>
    <name evidence="4" type="ORF">PR003_g19528</name>
</gene>
<protein>
    <recommendedName>
        <fullName evidence="8">RxLR effector protein</fullName>
    </recommendedName>
</protein>
<comment type="caution">
    <text evidence="3">The sequence shown here is derived from an EMBL/GenBank/DDBJ whole genome shotgun (WGS) entry which is preliminary data.</text>
</comment>
<evidence type="ECO:0000313" key="6">
    <source>
        <dbReference type="Proteomes" id="UP000434957"/>
    </source>
</evidence>
<sequence>MQKALFLAALVLAIAGLASFAAGQDTTKAMLFLGESQNLADSVICLNGQSNCRGLRELKGEDQILKPLNETSGNKEIVCFGAHCCTRCYSYRRRLEDVDDRRLEVTGKSQVQDIACSNEPWGLQCN</sequence>
<dbReference type="AlphaFoldDB" id="A0A6A3KEK3"/>
<keyword evidence="1" id="KW-0732">Signal</keyword>
<feature type="chain" id="PRO_5036164752" description="RxLR effector protein" evidence="1">
    <location>
        <begin position="24"/>
        <end position="126"/>
    </location>
</feature>
<reference evidence="5 7" key="1">
    <citation type="submission" date="2018-09" db="EMBL/GenBank/DDBJ databases">
        <title>Genomic investigation of the strawberry pathogen Phytophthora fragariae indicates pathogenicity is determined by transcriptional variation in three key races.</title>
        <authorList>
            <person name="Adams T.M."/>
            <person name="Armitage A.D."/>
            <person name="Sobczyk M.K."/>
            <person name="Bates H.J."/>
            <person name="Dunwell J.M."/>
            <person name="Nellist C.F."/>
            <person name="Harrison R.J."/>
        </authorList>
    </citation>
    <scope>NUCLEOTIDE SEQUENCE [LARGE SCALE GENOMIC DNA]</scope>
    <source>
        <strain evidence="2 5">SCRP249</strain>
        <strain evidence="3 7">SCRP324</strain>
        <strain evidence="4 6">SCRP333</strain>
    </source>
</reference>
<dbReference type="OrthoDB" id="105523at2759"/>
<evidence type="ECO:0000313" key="7">
    <source>
        <dbReference type="Proteomes" id="UP000435112"/>
    </source>
</evidence>
<dbReference type="Proteomes" id="UP000435112">
    <property type="component" value="Unassembled WGS sequence"/>
</dbReference>
<dbReference type="EMBL" id="QXFV01002146">
    <property type="protein sequence ID" value="KAE8992139.1"/>
    <property type="molecule type" value="Genomic_DNA"/>
</dbReference>
<accession>A0A6A3KEK3</accession>
<keyword evidence="6" id="KW-1185">Reference proteome</keyword>
<evidence type="ECO:0000313" key="4">
    <source>
        <dbReference type="EMBL" id="KAE9313324.1"/>
    </source>
</evidence>
<evidence type="ECO:0000256" key="1">
    <source>
        <dbReference type="SAM" id="SignalP"/>
    </source>
</evidence>
<dbReference type="EMBL" id="QXFU01001440">
    <property type="protein sequence ID" value="KAE9002374.1"/>
    <property type="molecule type" value="Genomic_DNA"/>
</dbReference>
<feature type="signal peptide" evidence="1">
    <location>
        <begin position="1"/>
        <end position="23"/>
    </location>
</feature>
<proteinExistence type="predicted"/>
<organism evidence="3 7">
    <name type="scientific">Phytophthora rubi</name>
    <dbReference type="NCBI Taxonomy" id="129364"/>
    <lineage>
        <taxon>Eukaryota</taxon>
        <taxon>Sar</taxon>
        <taxon>Stramenopiles</taxon>
        <taxon>Oomycota</taxon>
        <taxon>Peronosporomycetes</taxon>
        <taxon>Peronosporales</taxon>
        <taxon>Peronosporaceae</taxon>
        <taxon>Phytophthora</taxon>
    </lineage>
</organism>
<evidence type="ECO:0000313" key="5">
    <source>
        <dbReference type="Proteomes" id="UP000429607"/>
    </source>
</evidence>
<evidence type="ECO:0000313" key="3">
    <source>
        <dbReference type="EMBL" id="KAE9002374.1"/>
    </source>
</evidence>
<name>A0A6A3KEK3_9STRA</name>